<dbReference type="AlphaFoldDB" id="A0A1G7LJM3"/>
<evidence type="ECO:0000313" key="1">
    <source>
        <dbReference type="EMBL" id="SDF49603.1"/>
    </source>
</evidence>
<accession>A0A1G7LJM3</accession>
<dbReference type="STRING" id="104663.SAMN04488121_10288"/>
<name>A0A1G7LJM3_CHIFI</name>
<organism evidence="1 2">
    <name type="scientific">Chitinophaga filiformis</name>
    <name type="common">Myxococcus filiformis</name>
    <name type="synonym">Flexibacter filiformis</name>
    <dbReference type="NCBI Taxonomy" id="104663"/>
    <lineage>
        <taxon>Bacteria</taxon>
        <taxon>Pseudomonadati</taxon>
        <taxon>Bacteroidota</taxon>
        <taxon>Chitinophagia</taxon>
        <taxon>Chitinophagales</taxon>
        <taxon>Chitinophagaceae</taxon>
        <taxon>Chitinophaga</taxon>
    </lineage>
</organism>
<proteinExistence type="predicted"/>
<dbReference type="EMBL" id="FNBN01000002">
    <property type="protein sequence ID" value="SDF49603.1"/>
    <property type="molecule type" value="Genomic_DNA"/>
</dbReference>
<evidence type="ECO:0000313" key="2">
    <source>
        <dbReference type="Proteomes" id="UP000199045"/>
    </source>
</evidence>
<gene>
    <name evidence="1" type="ORF">SAMN04488121_10288</name>
</gene>
<protein>
    <submittedName>
        <fullName evidence="1">Uncharacterized protein</fullName>
    </submittedName>
</protein>
<dbReference type="Proteomes" id="UP000199045">
    <property type="component" value="Unassembled WGS sequence"/>
</dbReference>
<reference evidence="1 2" key="1">
    <citation type="submission" date="2016-10" db="EMBL/GenBank/DDBJ databases">
        <authorList>
            <person name="de Groot N.N."/>
        </authorList>
    </citation>
    <scope>NUCLEOTIDE SEQUENCE [LARGE SCALE GENOMIC DNA]</scope>
    <source>
        <strain evidence="1 2">DSM 527</strain>
    </source>
</reference>
<sequence>MMSVFRNDLFIQFKDKVANAFLWEGEDEFDSTFDFRSLNKACCEIHRDLKGKILIIK</sequence>